<dbReference type="Pfam" id="PF13560">
    <property type="entry name" value="HTH_31"/>
    <property type="match status" value="1"/>
</dbReference>
<dbReference type="SUPFAM" id="SSF55729">
    <property type="entry name" value="Acyl-CoA N-acyltransferases (Nat)"/>
    <property type="match status" value="1"/>
</dbReference>
<sequence>MTEFRPPVDLGVTLRALRRQADLSQRQLAERSGVPQATIARIESGRTADPSFRTLERLVDAVGGGVVISVAGTSSAASTAAEEARSLPAVPHEELRDAAGRHCPAHLDAREVREPRDWPGAWWAHWHDLPPQRWPMALPAVTYVQDRGERDRRRRGERVRREVRVRRFTGGGLPATSWRFLAELPDGELVGELRAHERSVDLLLGYDLDDRRELVLDGVLVAPGRRLLGIGRRLVEALRAEMDCVGVATVHAVAEFGGAAFLRACGFQVEWHRPSALRLDRSVSAGRRPPR</sequence>
<evidence type="ECO:0000259" key="2">
    <source>
        <dbReference type="PROSITE" id="PS51186"/>
    </source>
</evidence>
<dbReference type="InterPro" id="IPR010982">
    <property type="entry name" value="Lambda_DNA-bd_dom_sf"/>
</dbReference>
<dbReference type="CDD" id="cd00093">
    <property type="entry name" value="HTH_XRE"/>
    <property type="match status" value="1"/>
</dbReference>
<feature type="domain" description="N-acetyltransferase" evidence="2">
    <location>
        <begin position="107"/>
        <end position="290"/>
    </location>
</feature>
<dbReference type="EC" id="2.3.1.-" evidence="3"/>
<reference evidence="3 4" key="1">
    <citation type="submission" date="2023-12" db="EMBL/GenBank/DDBJ databases">
        <title>Micromonospora sp. nov., isolated from Atacama Desert.</title>
        <authorList>
            <person name="Carro L."/>
            <person name="Golinska P."/>
            <person name="Klenk H.-P."/>
            <person name="Goodfellow M."/>
        </authorList>
    </citation>
    <scope>NUCLEOTIDE SEQUENCE [LARGE SCALE GENOMIC DNA]</scope>
    <source>
        <strain evidence="3 4">4G53</strain>
    </source>
</reference>
<dbReference type="PROSITE" id="PS50943">
    <property type="entry name" value="HTH_CROC1"/>
    <property type="match status" value="1"/>
</dbReference>
<dbReference type="SUPFAM" id="SSF47413">
    <property type="entry name" value="lambda repressor-like DNA-binding domains"/>
    <property type="match status" value="1"/>
</dbReference>
<proteinExistence type="predicted"/>
<organism evidence="3 4">
    <name type="scientific">Micromonospora sicca</name>
    <dbReference type="NCBI Taxonomy" id="2202420"/>
    <lineage>
        <taxon>Bacteria</taxon>
        <taxon>Bacillati</taxon>
        <taxon>Actinomycetota</taxon>
        <taxon>Actinomycetes</taxon>
        <taxon>Micromonosporales</taxon>
        <taxon>Micromonosporaceae</taxon>
        <taxon>Micromonospora</taxon>
    </lineage>
</organism>
<accession>A0ABU5JBC2</accession>
<keyword evidence="3" id="KW-0808">Transferase</keyword>
<dbReference type="PROSITE" id="PS51186">
    <property type="entry name" value="GNAT"/>
    <property type="match status" value="1"/>
</dbReference>
<dbReference type="Proteomes" id="UP001290101">
    <property type="component" value="Unassembled WGS sequence"/>
</dbReference>
<evidence type="ECO:0000259" key="1">
    <source>
        <dbReference type="PROSITE" id="PS50943"/>
    </source>
</evidence>
<dbReference type="Gene3D" id="1.10.260.40">
    <property type="entry name" value="lambda repressor-like DNA-binding domains"/>
    <property type="match status" value="1"/>
</dbReference>
<evidence type="ECO:0000313" key="4">
    <source>
        <dbReference type="Proteomes" id="UP001290101"/>
    </source>
</evidence>
<dbReference type="GO" id="GO:0016746">
    <property type="term" value="F:acyltransferase activity"/>
    <property type="evidence" value="ECO:0007669"/>
    <property type="project" value="UniProtKB-KW"/>
</dbReference>
<dbReference type="InterPro" id="IPR016181">
    <property type="entry name" value="Acyl_CoA_acyltransferase"/>
</dbReference>
<dbReference type="SMART" id="SM00530">
    <property type="entry name" value="HTH_XRE"/>
    <property type="match status" value="1"/>
</dbReference>
<dbReference type="RefSeq" id="WP_322440161.1">
    <property type="nucleotide sequence ID" value="NZ_JAXOTQ010000010.1"/>
</dbReference>
<keyword evidence="3" id="KW-0012">Acyltransferase</keyword>
<dbReference type="Gene3D" id="3.40.630.30">
    <property type="match status" value="1"/>
</dbReference>
<feature type="domain" description="HTH cro/C1-type" evidence="1">
    <location>
        <begin position="14"/>
        <end position="61"/>
    </location>
</feature>
<protein>
    <submittedName>
        <fullName evidence="3">GNAT family N-acetyltransferase</fullName>
        <ecNumber evidence="3">2.3.1.-</ecNumber>
    </submittedName>
</protein>
<gene>
    <name evidence="3" type="ORF">U2F25_10540</name>
</gene>
<dbReference type="EMBL" id="JAXOTQ010000010">
    <property type="protein sequence ID" value="MDZ5489897.1"/>
    <property type="molecule type" value="Genomic_DNA"/>
</dbReference>
<name>A0ABU5JBC2_9ACTN</name>
<comment type="caution">
    <text evidence="3">The sequence shown here is derived from an EMBL/GenBank/DDBJ whole genome shotgun (WGS) entry which is preliminary data.</text>
</comment>
<keyword evidence="4" id="KW-1185">Reference proteome</keyword>
<evidence type="ECO:0000313" key="3">
    <source>
        <dbReference type="EMBL" id="MDZ5489897.1"/>
    </source>
</evidence>
<dbReference type="InterPro" id="IPR000182">
    <property type="entry name" value="GNAT_dom"/>
</dbReference>
<dbReference type="Pfam" id="PF00583">
    <property type="entry name" value="Acetyltransf_1"/>
    <property type="match status" value="1"/>
</dbReference>
<dbReference type="InterPro" id="IPR001387">
    <property type="entry name" value="Cro/C1-type_HTH"/>
</dbReference>